<name>A0A1M5SDH7_9BACT</name>
<dbReference type="InterPro" id="IPR004215">
    <property type="entry name" value="GSHS_N"/>
</dbReference>
<dbReference type="AlphaFoldDB" id="A0A1M5SDH7"/>
<dbReference type="GO" id="GO:0005737">
    <property type="term" value="C:cytoplasm"/>
    <property type="evidence" value="ECO:0007669"/>
    <property type="project" value="TreeGrafter"/>
</dbReference>
<dbReference type="SUPFAM" id="SSF56059">
    <property type="entry name" value="Glutathione synthetase ATP-binding domain-like"/>
    <property type="match status" value="1"/>
</dbReference>
<dbReference type="RefSeq" id="WP_073373043.1">
    <property type="nucleotide sequence ID" value="NZ_FQXS01000001.1"/>
</dbReference>
<dbReference type="InterPro" id="IPR004218">
    <property type="entry name" value="GSHS_ATP-bd"/>
</dbReference>
<protein>
    <submittedName>
        <fullName evidence="3">Glutathione synthase</fullName>
    </submittedName>
</protein>
<feature type="domain" description="Prokaryotic glutathione synthetase ATP-binding" evidence="2">
    <location>
        <begin position="110"/>
        <end position="276"/>
    </location>
</feature>
<dbReference type="SUPFAM" id="SSF52440">
    <property type="entry name" value="PreATP-grasp domain"/>
    <property type="match status" value="1"/>
</dbReference>
<reference evidence="3 4" key="1">
    <citation type="submission" date="2016-11" db="EMBL/GenBank/DDBJ databases">
        <authorList>
            <person name="Jaros S."/>
            <person name="Januszkiewicz K."/>
            <person name="Wedrychowicz H."/>
        </authorList>
    </citation>
    <scope>NUCLEOTIDE SEQUENCE [LARGE SCALE GENOMIC DNA]</scope>
    <source>
        <strain evidence="3 4">DSM 9705</strain>
    </source>
</reference>
<evidence type="ECO:0000313" key="3">
    <source>
        <dbReference type="EMBL" id="SHH36495.1"/>
    </source>
</evidence>
<evidence type="ECO:0000259" key="1">
    <source>
        <dbReference type="Pfam" id="PF02951"/>
    </source>
</evidence>
<proteinExistence type="predicted"/>
<dbReference type="InterPro" id="IPR016185">
    <property type="entry name" value="PreATP-grasp_dom_sf"/>
</dbReference>
<dbReference type="Pfam" id="PF02951">
    <property type="entry name" value="GSH-S_N"/>
    <property type="match status" value="1"/>
</dbReference>
<organism evidence="3 4">
    <name type="scientific">Desulfofustis glycolicus DSM 9705</name>
    <dbReference type="NCBI Taxonomy" id="1121409"/>
    <lineage>
        <taxon>Bacteria</taxon>
        <taxon>Pseudomonadati</taxon>
        <taxon>Thermodesulfobacteriota</taxon>
        <taxon>Desulfobulbia</taxon>
        <taxon>Desulfobulbales</taxon>
        <taxon>Desulfocapsaceae</taxon>
        <taxon>Desulfofustis</taxon>
    </lineage>
</organism>
<gene>
    <name evidence="3" type="ORF">SAMN02745124_00290</name>
</gene>
<dbReference type="Gene3D" id="3.30.470.20">
    <property type="entry name" value="ATP-grasp fold, B domain"/>
    <property type="match status" value="1"/>
</dbReference>
<dbReference type="STRING" id="1121409.SAMN02745124_00290"/>
<accession>A0A1M5SDH7</accession>
<dbReference type="Proteomes" id="UP000184139">
    <property type="component" value="Unassembled WGS sequence"/>
</dbReference>
<keyword evidence="4" id="KW-1185">Reference proteome</keyword>
<evidence type="ECO:0000259" key="2">
    <source>
        <dbReference type="Pfam" id="PF02955"/>
    </source>
</evidence>
<dbReference type="PANTHER" id="PTHR21621:SF4">
    <property type="entry name" value="GLUTATHIONE SYNTHETASE"/>
    <property type="match status" value="1"/>
</dbReference>
<dbReference type="InterPro" id="IPR013815">
    <property type="entry name" value="ATP_grasp_subdomain_1"/>
</dbReference>
<dbReference type="OrthoDB" id="9785415at2"/>
<dbReference type="Gene3D" id="3.40.50.20">
    <property type="match status" value="1"/>
</dbReference>
<dbReference type="GO" id="GO:0004363">
    <property type="term" value="F:glutathione synthase activity"/>
    <property type="evidence" value="ECO:0007669"/>
    <property type="project" value="InterPro"/>
</dbReference>
<dbReference type="EMBL" id="FQXS01000001">
    <property type="protein sequence ID" value="SHH36495.1"/>
    <property type="molecule type" value="Genomic_DNA"/>
</dbReference>
<dbReference type="GO" id="GO:0005524">
    <property type="term" value="F:ATP binding"/>
    <property type="evidence" value="ECO:0007669"/>
    <property type="project" value="InterPro"/>
</dbReference>
<sequence length="300" mass="33251">MEEKWLAVLDPLAELNPETDTTLAIIETARRRGIVVATTTIEELFFDGAAMAWTLGADGRRERTALDDHTLVLMRKEPPYDLAFHYATQLLSLTSAAVVNEPSALRDFNEKLIALRFAEYMPPTMVASDPSLLAEFVAGHGACVLKALDSFQGRSVERIETPDNDRLRLFTGDGKYPAMVQSFLEDVYDGDKRVLLLGDQFLGAALRRPRQGFHASFARSEAISCGLSQTEQQIVDRVGPWLVDHGIHFAGLDFIGERLTEINITCPTGIKQIGRLDRRDLAAEIVDYLSVLSARARADS</sequence>
<dbReference type="PANTHER" id="PTHR21621">
    <property type="entry name" value="RIBOSOMAL PROTEIN S6 MODIFICATION PROTEIN"/>
    <property type="match status" value="1"/>
</dbReference>
<dbReference type="Gene3D" id="3.30.1490.20">
    <property type="entry name" value="ATP-grasp fold, A domain"/>
    <property type="match status" value="1"/>
</dbReference>
<feature type="domain" description="Prokaryotic glutathione synthetase N-terminal" evidence="1">
    <location>
        <begin position="6"/>
        <end position="106"/>
    </location>
</feature>
<dbReference type="Pfam" id="PF02955">
    <property type="entry name" value="GSH-S_ATP"/>
    <property type="match status" value="1"/>
</dbReference>
<evidence type="ECO:0000313" key="4">
    <source>
        <dbReference type="Proteomes" id="UP000184139"/>
    </source>
</evidence>